<evidence type="ECO:0000313" key="5">
    <source>
        <dbReference type="EMBL" id="PBK64343.1"/>
    </source>
</evidence>
<dbReference type="GO" id="GO:0003743">
    <property type="term" value="F:translation initiation factor activity"/>
    <property type="evidence" value="ECO:0007669"/>
    <property type="project" value="UniProtKB-KW"/>
</dbReference>
<keyword evidence="6" id="KW-1185">Reference proteome</keyword>
<name>A0A2H3BKG9_9AGAR</name>
<dbReference type="GO" id="GO:0071540">
    <property type="term" value="C:eukaryotic translation initiation factor 3 complex, eIF3e"/>
    <property type="evidence" value="ECO:0007669"/>
    <property type="project" value="TreeGrafter"/>
</dbReference>
<protein>
    <recommendedName>
        <fullName evidence="4">eIF3a PCI domain-containing protein</fullName>
    </recommendedName>
</protein>
<dbReference type="Pfam" id="PF22591">
    <property type="entry name" value="eIF3a_PCI_TPR-like"/>
    <property type="match status" value="2"/>
</dbReference>
<dbReference type="InterPro" id="IPR054711">
    <property type="entry name" value="eIF3a_PCI_TPR-like"/>
</dbReference>
<dbReference type="PANTHER" id="PTHR14005">
    <property type="entry name" value="EUKARYOTIC TRANSLATION INITIATION FACTOR 3, THETA SUBUNIT"/>
    <property type="match status" value="1"/>
</dbReference>
<accession>A0A2H3BKG9</accession>
<organism evidence="5 6">
    <name type="scientific">Armillaria solidipes</name>
    <dbReference type="NCBI Taxonomy" id="1076256"/>
    <lineage>
        <taxon>Eukaryota</taxon>
        <taxon>Fungi</taxon>
        <taxon>Dikarya</taxon>
        <taxon>Basidiomycota</taxon>
        <taxon>Agaricomycotina</taxon>
        <taxon>Agaricomycetes</taxon>
        <taxon>Agaricomycetidae</taxon>
        <taxon>Agaricales</taxon>
        <taxon>Marasmiineae</taxon>
        <taxon>Physalacriaceae</taxon>
        <taxon>Armillaria</taxon>
    </lineage>
</organism>
<keyword evidence="2" id="KW-0396">Initiation factor</keyword>
<sequence>MLEVKYQQISLKSGLQHQCKVDFRRLCETLRLHLPNVAKYSQQPHSINLSDSDTLQHRNLLTMVKKVLRPAMMSNYYEKLTKNLFVSGMPSTIVAWARYYALLSMSNRR</sequence>
<dbReference type="GO" id="GO:0043614">
    <property type="term" value="C:multi-eIF complex"/>
    <property type="evidence" value="ECO:0007669"/>
    <property type="project" value="TreeGrafter"/>
</dbReference>
<gene>
    <name evidence="5" type="ORF">ARMSODRAFT_962167</name>
</gene>
<dbReference type="InterPro" id="IPR027512">
    <property type="entry name" value="EIF3A"/>
</dbReference>
<dbReference type="Proteomes" id="UP000218334">
    <property type="component" value="Unassembled WGS sequence"/>
</dbReference>
<evidence type="ECO:0000256" key="2">
    <source>
        <dbReference type="ARBA" id="ARBA00022540"/>
    </source>
</evidence>
<evidence type="ECO:0000256" key="3">
    <source>
        <dbReference type="ARBA" id="ARBA00022917"/>
    </source>
</evidence>
<dbReference type="PANTHER" id="PTHR14005:SF0">
    <property type="entry name" value="EUKARYOTIC TRANSLATION INITIATION FACTOR 3 SUBUNIT A"/>
    <property type="match status" value="1"/>
</dbReference>
<feature type="domain" description="eIF3a PCI" evidence="4">
    <location>
        <begin position="59"/>
        <end position="107"/>
    </location>
</feature>
<evidence type="ECO:0000259" key="4">
    <source>
        <dbReference type="Pfam" id="PF22591"/>
    </source>
</evidence>
<dbReference type="GO" id="GO:0003729">
    <property type="term" value="F:mRNA binding"/>
    <property type="evidence" value="ECO:0007669"/>
    <property type="project" value="TreeGrafter"/>
</dbReference>
<keyword evidence="3" id="KW-0648">Protein biosynthesis</keyword>
<dbReference type="GO" id="GO:0071541">
    <property type="term" value="C:eukaryotic translation initiation factor 3 complex, eIF3m"/>
    <property type="evidence" value="ECO:0007669"/>
    <property type="project" value="TreeGrafter"/>
</dbReference>
<dbReference type="AlphaFoldDB" id="A0A2H3BKG9"/>
<feature type="domain" description="eIF3a PCI" evidence="4">
    <location>
        <begin position="2"/>
        <end position="57"/>
    </location>
</feature>
<dbReference type="EMBL" id="KZ293452">
    <property type="protein sequence ID" value="PBK64343.1"/>
    <property type="molecule type" value="Genomic_DNA"/>
</dbReference>
<evidence type="ECO:0000256" key="1">
    <source>
        <dbReference type="ARBA" id="ARBA00022490"/>
    </source>
</evidence>
<dbReference type="GO" id="GO:0002188">
    <property type="term" value="P:translation reinitiation"/>
    <property type="evidence" value="ECO:0007669"/>
    <property type="project" value="TreeGrafter"/>
</dbReference>
<keyword evidence="1" id="KW-0963">Cytoplasm</keyword>
<evidence type="ECO:0000313" key="6">
    <source>
        <dbReference type="Proteomes" id="UP000218334"/>
    </source>
</evidence>
<proteinExistence type="predicted"/>
<dbReference type="GO" id="GO:0001732">
    <property type="term" value="P:formation of cytoplasmic translation initiation complex"/>
    <property type="evidence" value="ECO:0007669"/>
    <property type="project" value="TreeGrafter"/>
</dbReference>
<reference evidence="6" key="1">
    <citation type="journal article" date="2017" name="Nat. Ecol. Evol.">
        <title>Genome expansion and lineage-specific genetic innovations in the forest pathogenic fungi Armillaria.</title>
        <authorList>
            <person name="Sipos G."/>
            <person name="Prasanna A.N."/>
            <person name="Walter M.C."/>
            <person name="O'Connor E."/>
            <person name="Balint B."/>
            <person name="Krizsan K."/>
            <person name="Kiss B."/>
            <person name="Hess J."/>
            <person name="Varga T."/>
            <person name="Slot J."/>
            <person name="Riley R."/>
            <person name="Boka B."/>
            <person name="Rigling D."/>
            <person name="Barry K."/>
            <person name="Lee J."/>
            <person name="Mihaltcheva S."/>
            <person name="LaButti K."/>
            <person name="Lipzen A."/>
            <person name="Waldron R."/>
            <person name="Moloney N.M."/>
            <person name="Sperisen C."/>
            <person name="Kredics L."/>
            <person name="Vagvoelgyi C."/>
            <person name="Patrignani A."/>
            <person name="Fitzpatrick D."/>
            <person name="Nagy I."/>
            <person name="Doyle S."/>
            <person name="Anderson J.B."/>
            <person name="Grigoriev I.V."/>
            <person name="Gueldener U."/>
            <person name="Muensterkoetter M."/>
            <person name="Nagy L.G."/>
        </authorList>
    </citation>
    <scope>NUCLEOTIDE SEQUENCE [LARGE SCALE GENOMIC DNA]</scope>
    <source>
        <strain evidence="6">28-4</strain>
    </source>
</reference>
<dbReference type="STRING" id="1076256.A0A2H3BKG9"/>